<dbReference type="EMBL" id="DSDS01000136">
    <property type="protein sequence ID" value="HET98192.1"/>
    <property type="molecule type" value="Genomic_DNA"/>
</dbReference>
<feature type="non-terminal residue" evidence="3">
    <location>
        <position position="235"/>
    </location>
</feature>
<dbReference type="InterPro" id="IPR045864">
    <property type="entry name" value="aa-tRNA-synth_II/BPL/LPL"/>
</dbReference>
<dbReference type="Proteomes" id="UP000885986">
    <property type="component" value="Unassembled WGS sequence"/>
</dbReference>
<dbReference type="PANTHER" id="PTHR12835">
    <property type="entry name" value="BIOTIN PROTEIN LIGASE"/>
    <property type="match status" value="1"/>
</dbReference>
<evidence type="ECO:0000259" key="2">
    <source>
        <dbReference type="PROSITE" id="PS51733"/>
    </source>
</evidence>
<sequence length="235" mass="25794">MGLNGLAEELAHRRRRFPAAMAEEVLARGAMVGSQVEFFAHQRRCMDYARELIREYEAADRAFPSGLVFIARELSGGRGRFARSWHAPPGGLWLTLVLVNTLLPQHGRFYPLAAGVACAETVRSLGVEARIKWVNDILVGPAKLAGILVETDRGLLGREEYVLIGIGINVNNDLFPAELNGLALSTKEVLGVELDLQLVAARLLAKLRWNIGLLHYVEARQLAEEGDSGEPPPSH</sequence>
<dbReference type="GO" id="GO:0004077">
    <property type="term" value="F:biotin--[biotin carboxyl-carrier protein] ligase activity"/>
    <property type="evidence" value="ECO:0007669"/>
    <property type="project" value="UniProtKB-EC"/>
</dbReference>
<dbReference type="PANTHER" id="PTHR12835:SF5">
    <property type="entry name" value="BIOTIN--PROTEIN LIGASE"/>
    <property type="match status" value="1"/>
</dbReference>
<protein>
    <submittedName>
        <fullName evidence="3">Biotin--[acetyl-CoA-carboxylase] ligase</fullName>
        <ecNumber evidence="3">6.3.4.15</ecNumber>
    </submittedName>
</protein>
<evidence type="ECO:0000313" key="3">
    <source>
        <dbReference type="EMBL" id="HET98192.1"/>
    </source>
</evidence>
<dbReference type="SUPFAM" id="SSF55681">
    <property type="entry name" value="Class II aaRS and biotin synthetases"/>
    <property type="match status" value="1"/>
</dbReference>
<comment type="caution">
    <text evidence="3">The sequence shown here is derived from an EMBL/GenBank/DDBJ whole genome shotgun (WGS) entry which is preliminary data.</text>
</comment>
<dbReference type="GO" id="GO:0005737">
    <property type="term" value="C:cytoplasm"/>
    <property type="evidence" value="ECO:0007669"/>
    <property type="project" value="TreeGrafter"/>
</dbReference>
<reference evidence="3" key="1">
    <citation type="journal article" date="2020" name="mSystems">
        <title>Genome- and Community-Level Interaction Insights into Carbon Utilization and Element Cycling Functions of Hydrothermarchaeota in Hydrothermal Sediment.</title>
        <authorList>
            <person name="Zhou Z."/>
            <person name="Liu Y."/>
            <person name="Xu W."/>
            <person name="Pan J."/>
            <person name="Luo Z.H."/>
            <person name="Li M."/>
        </authorList>
    </citation>
    <scope>NUCLEOTIDE SEQUENCE [LARGE SCALE GENOMIC DNA]</scope>
    <source>
        <strain evidence="3">SpSt-1224</strain>
    </source>
</reference>
<feature type="domain" description="BPL/LPL catalytic" evidence="2">
    <location>
        <begin position="30"/>
        <end position="215"/>
    </location>
</feature>
<dbReference type="NCBIfam" id="TIGR00121">
    <property type="entry name" value="birA_ligase"/>
    <property type="match status" value="1"/>
</dbReference>
<dbReference type="InterPro" id="IPR004408">
    <property type="entry name" value="Biotin_CoA_COase_ligase"/>
</dbReference>
<dbReference type="PROSITE" id="PS51733">
    <property type="entry name" value="BPL_LPL_CATALYTIC"/>
    <property type="match status" value="1"/>
</dbReference>
<dbReference type="InterPro" id="IPR004143">
    <property type="entry name" value="BPL_LPL_catalytic"/>
</dbReference>
<proteinExistence type="predicted"/>
<dbReference type="EC" id="6.3.4.15" evidence="3"/>
<accession>A0A7C2XMW1</accession>
<dbReference type="Pfam" id="PF03099">
    <property type="entry name" value="BPL_LplA_LipB"/>
    <property type="match status" value="1"/>
</dbReference>
<dbReference type="CDD" id="cd16442">
    <property type="entry name" value="BPL"/>
    <property type="match status" value="1"/>
</dbReference>
<keyword evidence="1 3" id="KW-0436">Ligase</keyword>
<name>A0A7C2XMW1_9BACT</name>
<organism evidence="3">
    <name type="scientific">Desulfurivibrio alkaliphilus</name>
    <dbReference type="NCBI Taxonomy" id="427923"/>
    <lineage>
        <taxon>Bacteria</taxon>
        <taxon>Pseudomonadati</taxon>
        <taxon>Thermodesulfobacteriota</taxon>
        <taxon>Desulfobulbia</taxon>
        <taxon>Desulfobulbales</taxon>
        <taxon>Desulfobulbaceae</taxon>
        <taxon>Desulfurivibrio</taxon>
    </lineage>
</organism>
<dbReference type="Gene3D" id="3.30.930.10">
    <property type="entry name" value="Bira Bifunctional Protein, Domain 2"/>
    <property type="match status" value="1"/>
</dbReference>
<gene>
    <name evidence="3" type="ORF">ENN98_05805</name>
</gene>
<evidence type="ECO:0000256" key="1">
    <source>
        <dbReference type="ARBA" id="ARBA00022598"/>
    </source>
</evidence>
<dbReference type="AlphaFoldDB" id="A0A7C2XMW1"/>